<sequence length="65" mass="7616">MIKLPAFSNMRLWKFALVINSFFNLTTAIFEYLSCYIVAQCILFLVDHILDRQLKLGQAVYPIFL</sequence>
<name>A0A0E9WL58_ANGAN</name>
<reference evidence="2" key="1">
    <citation type="submission" date="2014-11" db="EMBL/GenBank/DDBJ databases">
        <authorList>
            <person name="Amaro Gonzalez C."/>
        </authorList>
    </citation>
    <scope>NUCLEOTIDE SEQUENCE</scope>
</reference>
<proteinExistence type="predicted"/>
<dbReference type="AlphaFoldDB" id="A0A0E9WL58"/>
<keyword evidence="1" id="KW-1133">Transmembrane helix</keyword>
<dbReference type="EMBL" id="GBXM01017438">
    <property type="protein sequence ID" value="JAH91139.1"/>
    <property type="molecule type" value="Transcribed_RNA"/>
</dbReference>
<evidence type="ECO:0008006" key="3">
    <source>
        <dbReference type="Google" id="ProtNLM"/>
    </source>
</evidence>
<feature type="transmembrane region" description="Helical" evidence="1">
    <location>
        <begin position="12"/>
        <end position="33"/>
    </location>
</feature>
<organism evidence="2">
    <name type="scientific">Anguilla anguilla</name>
    <name type="common">European freshwater eel</name>
    <name type="synonym">Muraena anguilla</name>
    <dbReference type="NCBI Taxonomy" id="7936"/>
    <lineage>
        <taxon>Eukaryota</taxon>
        <taxon>Metazoa</taxon>
        <taxon>Chordata</taxon>
        <taxon>Craniata</taxon>
        <taxon>Vertebrata</taxon>
        <taxon>Euteleostomi</taxon>
        <taxon>Actinopterygii</taxon>
        <taxon>Neopterygii</taxon>
        <taxon>Teleostei</taxon>
        <taxon>Anguilliformes</taxon>
        <taxon>Anguillidae</taxon>
        <taxon>Anguilla</taxon>
    </lineage>
</organism>
<protein>
    <recommendedName>
        <fullName evidence="3">ABC transmembrane type-1 domain-containing protein</fullName>
    </recommendedName>
</protein>
<evidence type="ECO:0000313" key="2">
    <source>
        <dbReference type="EMBL" id="JAH91139.1"/>
    </source>
</evidence>
<reference evidence="2" key="2">
    <citation type="journal article" date="2015" name="Fish Shellfish Immunol.">
        <title>Early steps in the European eel (Anguilla anguilla)-Vibrio vulnificus interaction in the gills: Role of the RtxA13 toxin.</title>
        <authorList>
            <person name="Callol A."/>
            <person name="Pajuelo D."/>
            <person name="Ebbesson L."/>
            <person name="Teles M."/>
            <person name="MacKenzie S."/>
            <person name="Amaro C."/>
        </authorList>
    </citation>
    <scope>NUCLEOTIDE SEQUENCE</scope>
</reference>
<evidence type="ECO:0000256" key="1">
    <source>
        <dbReference type="SAM" id="Phobius"/>
    </source>
</evidence>
<keyword evidence="1" id="KW-0812">Transmembrane</keyword>
<accession>A0A0E9WL58</accession>
<keyword evidence="1" id="KW-0472">Membrane</keyword>